<dbReference type="Proteomes" id="UP000265520">
    <property type="component" value="Unassembled WGS sequence"/>
</dbReference>
<dbReference type="AlphaFoldDB" id="A0A392TKE9"/>
<feature type="non-terminal residue" evidence="1">
    <location>
        <position position="1"/>
    </location>
</feature>
<proteinExistence type="predicted"/>
<comment type="caution">
    <text evidence="1">The sequence shown here is derived from an EMBL/GenBank/DDBJ whole genome shotgun (WGS) entry which is preliminary data.</text>
</comment>
<accession>A0A392TKE9</accession>
<name>A0A392TKE9_9FABA</name>
<evidence type="ECO:0000313" key="1">
    <source>
        <dbReference type="EMBL" id="MCI60415.1"/>
    </source>
</evidence>
<keyword evidence="2" id="KW-1185">Reference proteome</keyword>
<reference evidence="1 2" key="1">
    <citation type="journal article" date="2018" name="Front. Plant Sci.">
        <title>Red Clover (Trifolium pratense) and Zigzag Clover (T. medium) - A Picture of Genomic Similarities and Differences.</title>
        <authorList>
            <person name="Dluhosova J."/>
            <person name="Istvanek J."/>
            <person name="Nedelnik J."/>
            <person name="Repkova J."/>
        </authorList>
    </citation>
    <scope>NUCLEOTIDE SEQUENCE [LARGE SCALE GENOMIC DNA]</scope>
    <source>
        <strain evidence="2">cv. 10/8</strain>
        <tissue evidence="1">Leaf</tissue>
    </source>
</reference>
<evidence type="ECO:0000313" key="2">
    <source>
        <dbReference type="Proteomes" id="UP000265520"/>
    </source>
</evidence>
<sequence>INDMGCYNHPLPPLYLRLWLQDQMSGRGGNMLGRARLCQA</sequence>
<dbReference type="EMBL" id="LXQA010581031">
    <property type="protein sequence ID" value="MCI60415.1"/>
    <property type="molecule type" value="Genomic_DNA"/>
</dbReference>
<protein>
    <submittedName>
        <fullName evidence="1">Uncharacterized protein</fullName>
    </submittedName>
</protein>
<organism evidence="1 2">
    <name type="scientific">Trifolium medium</name>
    <dbReference type="NCBI Taxonomy" id="97028"/>
    <lineage>
        <taxon>Eukaryota</taxon>
        <taxon>Viridiplantae</taxon>
        <taxon>Streptophyta</taxon>
        <taxon>Embryophyta</taxon>
        <taxon>Tracheophyta</taxon>
        <taxon>Spermatophyta</taxon>
        <taxon>Magnoliopsida</taxon>
        <taxon>eudicotyledons</taxon>
        <taxon>Gunneridae</taxon>
        <taxon>Pentapetalae</taxon>
        <taxon>rosids</taxon>
        <taxon>fabids</taxon>
        <taxon>Fabales</taxon>
        <taxon>Fabaceae</taxon>
        <taxon>Papilionoideae</taxon>
        <taxon>50 kb inversion clade</taxon>
        <taxon>NPAAA clade</taxon>
        <taxon>Hologalegina</taxon>
        <taxon>IRL clade</taxon>
        <taxon>Trifolieae</taxon>
        <taxon>Trifolium</taxon>
    </lineage>
</organism>